<organism evidence="1">
    <name type="scientific">viral metagenome</name>
    <dbReference type="NCBI Taxonomy" id="1070528"/>
    <lineage>
        <taxon>unclassified sequences</taxon>
        <taxon>metagenomes</taxon>
        <taxon>organismal metagenomes</taxon>
    </lineage>
</organism>
<sequence length="66" mass="7771">MEPTKMNEALQIFRAVFDMITALKRPRPQHWDADEPPRKRIRLEPFQENGAKAVKMPENHVILFVS</sequence>
<protein>
    <submittedName>
        <fullName evidence="1">Uncharacterized protein</fullName>
    </submittedName>
</protein>
<dbReference type="EMBL" id="MN739407">
    <property type="protein sequence ID" value="QHT03166.1"/>
    <property type="molecule type" value="Genomic_DNA"/>
</dbReference>
<evidence type="ECO:0000313" key="1">
    <source>
        <dbReference type="EMBL" id="QHT03166.1"/>
    </source>
</evidence>
<reference evidence="1" key="1">
    <citation type="journal article" date="2020" name="Nature">
        <title>Giant virus diversity and host interactions through global metagenomics.</title>
        <authorList>
            <person name="Schulz F."/>
            <person name="Roux S."/>
            <person name="Paez-Espino D."/>
            <person name="Jungbluth S."/>
            <person name="Walsh D.A."/>
            <person name="Denef V.J."/>
            <person name="McMahon K.D."/>
            <person name="Konstantinidis K.T."/>
            <person name="Eloe-Fadrosh E.A."/>
            <person name="Kyrpides N.C."/>
            <person name="Woyke T."/>
        </authorList>
    </citation>
    <scope>NUCLEOTIDE SEQUENCE</scope>
    <source>
        <strain evidence="1">GVMAG-M-3300020728-1</strain>
    </source>
</reference>
<dbReference type="AlphaFoldDB" id="A0A6C0CEI4"/>
<accession>A0A6C0CEI4</accession>
<proteinExistence type="predicted"/>
<name>A0A6C0CEI4_9ZZZZ</name>